<organism evidence="7 8">
    <name type="scientific">Enterococcus alishanensis</name>
    <dbReference type="NCBI Taxonomy" id="1303817"/>
    <lineage>
        <taxon>Bacteria</taxon>
        <taxon>Bacillati</taxon>
        <taxon>Bacillota</taxon>
        <taxon>Bacilli</taxon>
        <taxon>Lactobacillales</taxon>
        <taxon>Enterococcaceae</taxon>
        <taxon>Enterococcus</taxon>
    </lineage>
</organism>
<feature type="transmembrane region" description="Helical" evidence="6">
    <location>
        <begin position="113"/>
        <end position="130"/>
    </location>
</feature>
<comment type="caution">
    <text evidence="7">The sequence shown here is derived from an EMBL/GenBank/DDBJ whole genome shotgun (WGS) entry which is preliminary data.</text>
</comment>
<feature type="transmembrane region" description="Helical" evidence="6">
    <location>
        <begin position="217"/>
        <end position="241"/>
    </location>
</feature>
<accession>A0ABS6TFZ9</accession>
<evidence type="ECO:0000256" key="5">
    <source>
        <dbReference type="ARBA" id="ARBA00023136"/>
    </source>
</evidence>
<feature type="transmembrane region" description="Helical" evidence="6">
    <location>
        <begin position="151"/>
        <end position="170"/>
    </location>
</feature>
<name>A0ABS6TFZ9_9ENTE</name>
<feature type="transmembrane region" description="Helical" evidence="6">
    <location>
        <begin position="375"/>
        <end position="395"/>
    </location>
</feature>
<gene>
    <name evidence="7" type="ORF">KUA55_13760</name>
</gene>
<feature type="transmembrane region" description="Helical" evidence="6">
    <location>
        <begin position="439"/>
        <end position="456"/>
    </location>
</feature>
<comment type="subcellular location">
    <subcellularLocation>
        <location evidence="1">Cell membrane</location>
        <topology evidence="1">Multi-pass membrane protein</topology>
    </subcellularLocation>
</comment>
<feature type="transmembrane region" description="Helical" evidence="6">
    <location>
        <begin position="273"/>
        <end position="292"/>
    </location>
</feature>
<feature type="transmembrane region" description="Helical" evidence="6">
    <location>
        <begin position="312"/>
        <end position="333"/>
    </location>
</feature>
<dbReference type="RefSeq" id="WP_218327156.1">
    <property type="nucleotide sequence ID" value="NZ_JAHUZB010000006.1"/>
</dbReference>
<evidence type="ECO:0000256" key="1">
    <source>
        <dbReference type="ARBA" id="ARBA00004651"/>
    </source>
</evidence>
<dbReference type="Proteomes" id="UP000774130">
    <property type="component" value="Unassembled WGS sequence"/>
</dbReference>
<evidence type="ECO:0000313" key="8">
    <source>
        <dbReference type="Proteomes" id="UP000774130"/>
    </source>
</evidence>
<feature type="transmembrane region" description="Helical" evidence="6">
    <location>
        <begin position="468"/>
        <end position="490"/>
    </location>
</feature>
<dbReference type="PANTHER" id="PTHR30250:SF29">
    <property type="entry name" value="POLYSACCHARIDE BIOSYNTHESIS PROTEIN C-TERMINAL DOMAIN-CONTAINING PROTEIN"/>
    <property type="match status" value="1"/>
</dbReference>
<keyword evidence="3 6" id="KW-0812">Transmembrane</keyword>
<feature type="transmembrane region" description="Helical" evidence="6">
    <location>
        <begin position="79"/>
        <end position="101"/>
    </location>
</feature>
<keyword evidence="2" id="KW-1003">Cell membrane</keyword>
<proteinExistence type="predicted"/>
<sequence length="516" mass="56919">MQGAFILTLASFVAKILSAIYRVPYQNLAGDVGFYVYQQVYPIYGLAMTLALSGLPQFISKYVAERNSIKDEATALKELFPIISSLGIFLWAMVFFTSPMLASLMGDQQLTPLIQVVSFTFLLMPYLSITRGGFQGRLQMVPTAISQVVEQIVRVSIILAAAWCFQKYAWDVYQTGVFAMSGAVFGGICGCLILAYYQRKLNSHAIGFKKATAPWQLIKRMTIEGGLMTVYSGFLILFQLIDSFTVKKALVDHGLTDYAAQVAKGIYDRGQPLVQLGLVVALALSASFLPLLTKYLSGEEKNKFKQTSGTFLRLTCGIAAAASLGLALLLPYVNYTLFKDYRGNLTLVIFVFAIFLMAMIQAYQSIAQAQNSYRSSFQAAGIGLVIKLLTTIWLTKLWGNAGASLATLLGLLAALLFLQKKSALGNLKYLNQQGFLRHLIYCLLLMAASLFGYYGGLQILFGQVESRLATLIICLIGVMLGGGTFVFAAIRLHLLSIREWLMLPFGKKILRLRLRK</sequence>
<keyword evidence="5 6" id="KW-0472">Membrane</keyword>
<evidence type="ECO:0000256" key="6">
    <source>
        <dbReference type="SAM" id="Phobius"/>
    </source>
</evidence>
<feature type="transmembrane region" description="Helical" evidence="6">
    <location>
        <begin position="42"/>
        <end position="59"/>
    </location>
</feature>
<dbReference type="CDD" id="cd13124">
    <property type="entry name" value="MATE_SpoVB_like"/>
    <property type="match status" value="1"/>
</dbReference>
<feature type="transmembrane region" description="Helical" evidence="6">
    <location>
        <begin position="345"/>
        <end position="363"/>
    </location>
</feature>
<evidence type="ECO:0000313" key="7">
    <source>
        <dbReference type="EMBL" id="MBV7391749.1"/>
    </source>
</evidence>
<evidence type="ECO:0000256" key="4">
    <source>
        <dbReference type="ARBA" id="ARBA00022989"/>
    </source>
</evidence>
<dbReference type="PANTHER" id="PTHR30250">
    <property type="entry name" value="PST FAMILY PREDICTED COLANIC ACID TRANSPORTER"/>
    <property type="match status" value="1"/>
</dbReference>
<evidence type="ECO:0000256" key="2">
    <source>
        <dbReference type="ARBA" id="ARBA00022475"/>
    </source>
</evidence>
<dbReference type="InterPro" id="IPR002797">
    <property type="entry name" value="Polysacc_synth"/>
</dbReference>
<evidence type="ECO:0000256" key="3">
    <source>
        <dbReference type="ARBA" id="ARBA00022692"/>
    </source>
</evidence>
<dbReference type="Pfam" id="PF01943">
    <property type="entry name" value="Polysacc_synt"/>
    <property type="match status" value="1"/>
</dbReference>
<feature type="transmembrane region" description="Helical" evidence="6">
    <location>
        <begin position="401"/>
        <end position="418"/>
    </location>
</feature>
<feature type="transmembrane region" description="Helical" evidence="6">
    <location>
        <begin position="176"/>
        <end position="197"/>
    </location>
</feature>
<protein>
    <submittedName>
        <fullName evidence="7">Oligosaccharide flippase family protein</fullName>
    </submittedName>
</protein>
<keyword evidence="8" id="KW-1185">Reference proteome</keyword>
<dbReference type="InterPro" id="IPR050833">
    <property type="entry name" value="Poly_Biosynth_Transport"/>
</dbReference>
<keyword evidence="4 6" id="KW-1133">Transmembrane helix</keyword>
<reference evidence="7 8" key="1">
    <citation type="submission" date="2021-06" db="EMBL/GenBank/DDBJ databases">
        <title>Enterococcus alishanensis sp. nov., a novel lactic acid bacterium isolated from fresh coffee beans.</title>
        <authorList>
            <person name="Chen Y.-S."/>
        </authorList>
    </citation>
    <scope>NUCLEOTIDE SEQUENCE [LARGE SCALE GENOMIC DNA]</scope>
    <source>
        <strain evidence="7 8">ALS3</strain>
    </source>
</reference>
<dbReference type="EMBL" id="JAHUZB010000006">
    <property type="protein sequence ID" value="MBV7391749.1"/>
    <property type="molecule type" value="Genomic_DNA"/>
</dbReference>
<dbReference type="InterPro" id="IPR024923">
    <property type="entry name" value="PG_synth_SpoVB"/>
</dbReference>